<evidence type="ECO:0000256" key="7">
    <source>
        <dbReference type="RuleBase" id="RU000599"/>
    </source>
</evidence>
<dbReference type="GO" id="GO:0000105">
    <property type="term" value="P:L-histidine biosynthetic process"/>
    <property type="evidence" value="ECO:0007669"/>
    <property type="project" value="UniProtKB-UniRule"/>
</dbReference>
<evidence type="ECO:0000256" key="1">
    <source>
        <dbReference type="ARBA" id="ARBA00005047"/>
    </source>
</evidence>
<dbReference type="FunFam" id="3.30.230.40:FF:000003">
    <property type="entry name" value="Imidazoleglycerol-phosphate dehydratase HisB"/>
    <property type="match status" value="1"/>
</dbReference>
<dbReference type="PANTHER" id="PTHR23133">
    <property type="entry name" value="IMIDAZOLEGLYCEROL-PHOSPHATE DEHYDRATASE HIS7"/>
    <property type="match status" value="1"/>
</dbReference>
<keyword evidence="3 6" id="KW-0028">Amino-acid biosynthesis</keyword>
<evidence type="ECO:0000313" key="8">
    <source>
        <dbReference type="EMBL" id="NYB75641.1"/>
    </source>
</evidence>
<dbReference type="PROSITE" id="PS00955">
    <property type="entry name" value="IGP_DEHYDRATASE_2"/>
    <property type="match status" value="1"/>
</dbReference>
<dbReference type="NCBIfam" id="NF002114">
    <property type="entry name" value="PRK00951.2-4"/>
    <property type="match status" value="1"/>
</dbReference>
<dbReference type="AlphaFoldDB" id="A0A974BML6"/>
<dbReference type="GO" id="GO:0005737">
    <property type="term" value="C:cytoplasm"/>
    <property type="evidence" value="ECO:0007669"/>
    <property type="project" value="UniProtKB-SubCell"/>
</dbReference>
<dbReference type="GO" id="GO:0004424">
    <property type="term" value="F:imidazoleglycerol-phosphate dehydratase activity"/>
    <property type="evidence" value="ECO:0007669"/>
    <property type="project" value="UniProtKB-UniRule"/>
</dbReference>
<gene>
    <name evidence="6 8" type="primary">hisB</name>
    <name evidence="8" type="ORF">HZF24_15950</name>
</gene>
<evidence type="ECO:0000256" key="2">
    <source>
        <dbReference type="ARBA" id="ARBA00016664"/>
    </source>
</evidence>
<keyword evidence="5 6" id="KW-0456">Lyase</keyword>
<dbReference type="EMBL" id="JACBNQ010000025">
    <property type="protein sequence ID" value="NYB75641.1"/>
    <property type="molecule type" value="Genomic_DNA"/>
</dbReference>
<comment type="caution">
    <text evidence="8">The sequence shown here is derived from an EMBL/GenBank/DDBJ whole genome shotgun (WGS) entry which is preliminary data.</text>
</comment>
<dbReference type="RefSeq" id="WP_179239360.1">
    <property type="nucleotide sequence ID" value="NZ_JACBNQ010000025.1"/>
</dbReference>
<dbReference type="NCBIfam" id="NF002111">
    <property type="entry name" value="PRK00951.2-1"/>
    <property type="match status" value="1"/>
</dbReference>
<comment type="similarity">
    <text evidence="6 7">Belongs to the imidazoleglycerol-phosphate dehydratase family.</text>
</comment>
<dbReference type="Pfam" id="PF00475">
    <property type="entry name" value="IGPD"/>
    <property type="match status" value="1"/>
</dbReference>
<dbReference type="EC" id="4.2.1.19" evidence="6 7"/>
<dbReference type="SUPFAM" id="SSF54211">
    <property type="entry name" value="Ribosomal protein S5 domain 2-like"/>
    <property type="match status" value="2"/>
</dbReference>
<dbReference type="InterPro" id="IPR000807">
    <property type="entry name" value="ImidazoleglycerolP_deHydtase"/>
</dbReference>
<proteinExistence type="inferred from homology"/>
<evidence type="ECO:0000256" key="3">
    <source>
        <dbReference type="ARBA" id="ARBA00022605"/>
    </source>
</evidence>
<dbReference type="CDD" id="cd07914">
    <property type="entry name" value="IGPD"/>
    <property type="match status" value="1"/>
</dbReference>
<accession>A0A974BML6</accession>
<dbReference type="InterPro" id="IPR020565">
    <property type="entry name" value="ImidazoleglycerP_deHydtase_CS"/>
</dbReference>
<keyword evidence="9" id="KW-1185">Reference proteome</keyword>
<comment type="subcellular location">
    <subcellularLocation>
        <location evidence="6 7">Cytoplasm</location>
    </subcellularLocation>
</comment>
<evidence type="ECO:0000256" key="4">
    <source>
        <dbReference type="ARBA" id="ARBA00023102"/>
    </source>
</evidence>
<keyword evidence="4 6" id="KW-0368">Histidine biosynthesis</keyword>
<comment type="pathway">
    <text evidence="1 6 7">Amino-acid biosynthesis; L-histidine biosynthesis; L-histidine from 5-phospho-alpha-D-ribose 1-diphosphate: step 6/9.</text>
</comment>
<name>A0A974BML6_SEDHY</name>
<keyword evidence="6" id="KW-0963">Cytoplasm</keyword>
<dbReference type="Proteomes" id="UP000611629">
    <property type="component" value="Unassembled WGS sequence"/>
</dbReference>
<dbReference type="FunFam" id="3.30.230.40:FF:000001">
    <property type="entry name" value="Imidazoleglycerol-phosphate dehydratase HisB"/>
    <property type="match status" value="1"/>
</dbReference>
<dbReference type="PROSITE" id="PS00954">
    <property type="entry name" value="IGP_DEHYDRATASE_1"/>
    <property type="match status" value="1"/>
</dbReference>
<protein>
    <recommendedName>
        <fullName evidence="2 6">Imidazoleglycerol-phosphate dehydratase</fullName>
        <shortName evidence="6">IGPD</shortName>
        <ecNumber evidence="6 7">4.2.1.19</ecNumber>
    </recommendedName>
</protein>
<dbReference type="InterPro" id="IPR038494">
    <property type="entry name" value="IGPD_sf"/>
</dbReference>
<reference evidence="8" key="1">
    <citation type="submission" date="2020-07" db="EMBL/GenBank/DDBJ databases">
        <title>Genomic analysis of a strain of Sedimentibacter Hydroxybenzoicus DSM7310.</title>
        <authorList>
            <person name="Ma S."/>
        </authorList>
    </citation>
    <scope>NUCLEOTIDE SEQUENCE</scope>
    <source>
        <strain evidence="8">DSM 7310</strain>
    </source>
</reference>
<evidence type="ECO:0000313" key="9">
    <source>
        <dbReference type="Proteomes" id="UP000611629"/>
    </source>
</evidence>
<dbReference type="Gene3D" id="3.30.230.40">
    <property type="entry name" value="Imidazole glycerol phosphate dehydratase, domain 1"/>
    <property type="match status" value="2"/>
</dbReference>
<sequence length="192" mass="21347">MRKSTITRKTNETEINVELNIDGSGITEIDTGIGFLNHMLELLGFHAGLDLKIKCAGDLDVDTHHTSEDIGIALGQSFREALGDKKGIERYGFMLLPMDETLARVALDFSGRPHLAYKVDLKRDMIGSMAAEDFKEFFNGFVNNSLCTLHMEVLYGENDHHKIEAVFKGFGRALRTAVRITSDNLQSTKGVL</sequence>
<dbReference type="HAMAP" id="MF_00076">
    <property type="entry name" value="HisB"/>
    <property type="match status" value="1"/>
</dbReference>
<dbReference type="PANTHER" id="PTHR23133:SF2">
    <property type="entry name" value="IMIDAZOLEGLYCEROL-PHOSPHATE DEHYDRATASE"/>
    <property type="match status" value="1"/>
</dbReference>
<evidence type="ECO:0000256" key="5">
    <source>
        <dbReference type="ARBA" id="ARBA00023239"/>
    </source>
</evidence>
<dbReference type="InterPro" id="IPR020568">
    <property type="entry name" value="Ribosomal_Su5_D2-typ_SF"/>
</dbReference>
<organism evidence="8 9">
    <name type="scientific">Sedimentibacter hydroxybenzoicus DSM 7310</name>
    <dbReference type="NCBI Taxonomy" id="1123245"/>
    <lineage>
        <taxon>Bacteria</taxon>
        <taxon>Bacillati</taxon>
        <taxon>Bacillota</taxon>
        <taxon>Tissierellia</taxon>
        <taxon>Sedimentibacter</taxon>
    </lineage>
</organism>
<evidence type="ECO:0000256" key="6">
    <source>
        <dbReference type="HAMAP-Rule" id="MF_00076"/>
    </source>
</evidence>
<comment type="catalytic activity">
    <reaction evidence="6 7">
        <text>D-erythro-1-(imidazol-4-yl)glycerol 3-phosphate = 3-(imidazol-4-yl)-2-oxopropyl phosphate + H2O</text>
        <dbReference type="Rhea" id="RHEA:11040"/>
        <dbReference type="ChEBI" id="CHEBI:15377"/>
        <dbReference type="ChEBI" id="CHEBI:57766"/>
        <dbReference type="ChEBI" id="CHEBI:58278"/>
        <dbReference type="EC" id="4.2.1.19"/>
    </reaction>
</comment>